<dbReference type="Proteomes" id="UP000320839">
    <property type="component" value="Chromosome"/>
</dbReference>
<dbReference type="AlphaFoldDB" id="A0A518FGP0"/>
<sequence>MSDAEQTPDNKHASRRPFPRVAFIGLAALLLMGILIVAGYRLFAPQTRLTMINDSTQEIESCTLHDHTGRVLYRGAAIKPGETRAHILYYVQTTGSLTFQATLADSTRLEGISRFEYDMTGEQDLTTLTYQVTDGNLKISGEIKPRFHFWDL</sequence>
<organism evidence="2 3">
    <name type="scientific">Gimesia panareensis</name>
    <dbReference type="NCBI Taxonomy" id="2527978"/>
    <lineage>
        <taxon>Bacteria</taxon>
        <taxon>Pseudomonadati</taxon>
        <taxon>Planctomycetota</taxon>
        <taxon>Planctomycetia</taxon>
        <taxon>Planctomycetales</taxon>
        <taxon>Planctomycetaceae</taxon>
        <taxon>Gimesia</taxon>
    </lineage>
</organism>
<gene>
    <name evidence="2" type="ORF">Pan153_01150</name>
</gene>
<protein>
    <submittedName>
        <fullName evidence="2">Uncharacterized protein</fullName>
    </submittedName>
</protein>
<keyword evidence="1" id="KW-0472">Membrane</keyword>
<keyword evidence="1" id="KW-1133">Transmembrane helix</keyword>
<reference evidence="2 3" key="1">
    <citation type="submission" date="2019-02" db="EMBL/GenBank/DDBJ databases">
        <title>Deep-cultivation of Planctomycetes and their phenomic and genomic characterization uncovers novel biology.</title>
        <authorList>
            <person name="Wiegand S."/>
            <person name="Jogler M."/>
            <person name="Boedeker C."/>
            <person name="Pinto D."/>
            <person name="Vollmers J."/>
            <person name="Rivas-Marin E."/>
            <person name="Kohn T."/>
            <person name="Peeters S.H."/>
            <person name="Heuer A."/>
            <person name="Rast P."/>
            <person name="Oberbeckmann S."/>
            <person name="Bunk B."/>
            <person name="Jeske O."/>
            <person name="Meyerdierks A."/>
            <person name="Storesund J.E."/>
            <person name="Kallscheuer N."/>
            <person name="Luecker S."/>
            <person name="Lage O.M."/>
            <person name="Pohl T."/>
            <person name="Merkel B.J."/>
            <person name="Hornburger P."/>
            <person name="Mueller R.-W."/>
            <person name="Bruemmer F."/>
            <person name="Labrenz M."/>
            <person name="Spormann A.M."/>
            <person name="Op den Camp H."/>
            <person name="Overmann J."/>
            <person name="Amann R."/>
            <person name="Jetten M.S.M."/>
            <person name="Mascher T."/>
            <person name="Medema M.H."/>
            <person name="Devos D.P."/>
            <person name="Kaster A.-K."/>
            <person name="Ovreas L."/>
            <person name="Rohde M."/>
            <person name="Galperin M.Y."/>
            <person name="Jogler C."/>
        </authorList>
    </citation>
    <scope>NUCLEOTIDE SEQUENCE [LARGE SCALE GENOMIC DNA]</scope>
    <source>
        <strain evidence="2 3">Pan153</strain>
    </source>
</reference>
<dbReference type="RefSeq" id="WP_145453524.1">
    <property type="nucleotide sequence ID" value="NZ_CP036317.1"/>
</dbReference>
<evidence type="ECO:0000256" key="1">
    <source>
        <dbReference type="SAM" id="Phobius"/>
    </source>
</evidence>
<feature type="transmembrane region" description="Helical" evidence="1">
    <location>
        <begin position="21"/>
        <end position="43"/>
    </location>
</feature>
<accession>A0A518FGP0</accession>
<evidence type="ECO:0000313" key="3">
    <source>
        <dbReference type="Proteomes" id="UP000320839"/>
    </source>
</evidence>
<proteinExistence type="predicted"/>
<keyword evidence="1" id="KW-0812">Transmembrane</keyword>
<evidence type="ECO:0000313" key="2">
    <source>
        <dbReference type="EMBL" id="QDV15501.1"/>
    </source>
</evidence>
<name>A0A518FGP0_9PLAN</name>
<dbReference type="EMBL" id="CP036317">
    <property type="protein sequence ID" value="QDV15501.1"/>
    <property type="molecule type" value="Genomic_DNA"/>
</dbReference>